<evidence type="ECO:0000256" key="4">
    <source>
        <dbReference type="ARBA" id="ARBA00023002"/>
    </source>
</evidence>
<evidence type="ECO:0000256" key="3">
    <source>
        <dbReference type="ARBA" id="ARBA00022723"/>
    </source>
</evidence>
<dbReference type="GO" id="GO:0016705">
    <property type="term" value="F:oxidoreductase activity, acting on paired donors, with incorporation or reduction of molecular oxygen"/>
    <property type="evidence" value="ECO:0007669"/>
    <property type="project" value="InterPro"/>
</dbReference>
<dbReference type="Proteomes" id="UP000575985">
    <property type="component" value="Unassembled WGS sequence"/>
</dbReference>
<accession>A0A853BLC9</accession>
<keyword evidence="9" id="KW-1185">Reference proteome</keyword>
<dbReference type="GO" id="GO:0004497">
    <property type="term" value="F:monooxygenase activity"/>
    <property type="evidence" value="ECO:0007669"/>
    <property type="project" value="UniProtKB-KW"/>
</dbReference>
<organism evidence="8 9">
    <name type="scientific">Streptomonospora nanhaiensis</name>
    <dbReference type="NCBI Taxonomy" id="1323731"/>
    <lineage>
        <taxon>Bacteria</taxon>
        <taxon>Bacillati</taxon>
        <taxon>Actinomycetota</taxon>
        <taxon>Actinomycetes</taxon>
        <taxon>Streptosporangiales</taxon>
        <taxon>Nocardiopsidaceae</taxon>
        <taxon>Streptomonospora</taxon>
    </lineage>
</organism>
<dbReference type="EMBL" id="JACCFO010000001">
    <property type="protein sequence ID" value="NYI95322.1"/>
    <property type="molecule type" value="Genomic_DNA"/>
</dbReference>
<evidence type="ECO:0000256" key="6">
    <source>
        <dbReference type="ARBA" id="ARBA00023033"/>
    </source>
</evidence>
<dbReference type="InterPro" id="IPR017972">
    <property type="entry name" value="Cyt_P450_CS"/>
</dbReference>
<dbReference type="Gene3D" id="1.10.630.10">
    <property type="entry name" value="Cytochrome P450"/>
    <property type="match status" value="1"/>
</dbReference>
<reference evidence="8 9" key="1">
    <citation type="submission" date="2020-07" db="EMBL/GenBank/DDBJ databases">
        <title>Sequencing the genomes of 1000 actinobacteria strains.</title>
        <authorList>
            <person name="Klenk H.-P."/>
        </authorList>
    </citation>
    <scope>NUCLEOTIDE SEQUENCE [LARGE SCALE GENOMIC DNA]</scope>
    <source>
        <strain evidence="8 9">DSM 45927</strain>
    </source>
</reference>
<evidence type="ECO:0000313" key="9">
    <source>
        <dbReference type="Proteomes" id="UP000575985"/>
    </source>
</evidence>
<protein>
    <submittedName>
        <fullName evidence="8">Cytochrome P450</fullName>
    </submittedName>
</protein>
<keyword evidence="3 7" id="KW-0479">Metal-binding</keyword>
<name>A0A853BLC9_9ACTN</name>
<dbReference type="GO" id="GO:0020037">
    <property type="term" value="F:heme binding"/>
    <property type="evidence" value="ECO:0007669"/>
    <property type="project" value="InterPro"/>
</dbReference>
<sequence length="377" mass="41404">MTRHAELQEILTSRDFSRSGHNWRALRDGEVPDDWPMMSNVLLRNMLTADGADHRRMRSLVSRAFTPRRVAGLRPRVEAIVADLLAGLDATGGRADLREAFAFPLPMRVLAELFGIAEEDRPRLVDLVRRGFGSSVMTPEEGAAFYQEIHEVLGTLIEERRAAPADDLASALIAARDGGDRLSDTELVDMLYLFLAAGFETTEGVLVNAVRALLAHPVHLEFLAHGAATWEGVVEEVLRWDTSLFALPFAYALRDVEVGGTALRAGDAVLLCYGAAGRDATWHGSTAERFDPTREQRGHLAFGWGPHHCMGAPLARMEAAIALRELFTAFPDLRLDADPAALEPVPSLMANTVERLPVAFTPRAERARRTREALGEG</sequence>
<dbReference type="PROSITE" id="PS00086">
    <property type="entry name" value="CYTOCHROME_P450"/>
    <property type="match status" value="1"/>
</dbReference>
<proteinExistence type="inferred from homology"/>
<evidence type="ECO:0000256" key="1">
    <source>
        <dbReference type="ARBA" id="ARBA00010617"/>
    </source>
</evidence>
<evidence type="ECO:0000256" key="2">
    <source>
        <dbReference type="ARBA" id="ARBA00022617"/>
    </source>
</evidence>
<comment type="similarity">
    <text evidence="1 7">Belongs to the cytochrome P450 family.</text>
</comment>
<dbReference type="Pfam" id="PF00067">
    <property type="entry name" value="p450"/>
    <property type="match status" value="2"/>
</dbReference>
<dbReference type="PANTHER" id="PTHR46696:SF1">
    <property type="entry name" value="CYTOCHROME P450 YJIB-RELATED"/>
    <property type="match status" value="1"/>
</dbReference>
<dbReference type="InterPro" id="IPR036396">
    <property type="entry name" value="Cyt_P450_sf"/>
</dbReference>
<dbReference type="FunFam" id="1.10.630.10:FF:000018">
    <property type="entry name" value="Cytochrome P450 monooxygenase"/>
    <property type="match status" value="1"/>
</dbReference>
<dbReference type="AlphaFoldDB" id="A0A853BLC9"/>
<comment type="caution">
    <text evidence="8">The sequence shown here is derived from an EMBL/GenBank/DDBJ whole genome shotgun (WGS) entry which is preliminary data.</text>
</comment>
<dbReference type="InterPro" id="IPR001128">
    <property type="entry name" value="Cyt_P450"/>
</dbReference>
<dbReference type="InterPro" id="IPR002397">
    <property type="entry name" value="Cyt_P450_B"/>
</dbReference>
<evidence type="ECO:0000256" key="7">
    <source>
        <dbReference type="RuleBase" id="RU000461"/>
    </source>
</evidence>
<dbReference type="PANTHER" id="PTHR46696">
    <property type="entry name" value="P450, PUTATIVE (EUROFUNG)-RELATED"/>
    <property type="match status" value="1"/>
</dbReference>
<dbReference type="SUPFAM" id="SSF48264">
    <property type="entry name" value="Cytochrome P450"/>
    <property type="match status" value="1"/>
</dbReference>
<gene>
    <name evidence="8" type="ORF">HNR12_001599</name>
</gene>
<evidence type="ECO:0000256" key="5">
    <source>
        <dbReference type="ARBA" id="ARBA00023004"/>
    </source>
</evidence>
<keyword evidence="4 7" id="KW-0560">Oxidoreductase</keyword>
<dbReference type="CDD" id="cd11029">
    <property type="entry name" value="CYP107-like"/>
    <property type="match status" value="1"/>
</dbReference>
<keyword evidence="5 7" id="KW-0408">Iron</keyword>
<dbReference type="PRINTS" id="PR00385">
    <property type="entry name" value="P450"/>
</dbReference>
<dbReference type="PRINTS" id="PR00359">
    <property type="entry name" value="BP450"/>
</dbReference>
<keyword evidence="6 7" id="KW-0503">Monooxygenase</keyword>
<keyword evidence="2 7" id="KW-0349">Heme</keyword>
<dbReference type="GO" id="GO:0005506">
    <property type="term" value="F:iron ion binding"/>
    <property type="evidence" value="ECO:0007669"/>
    <property type="project" value="InterPro"/>
</dbReference>
<evidence type="ECO:0000313" key="8">
    <source>
        <dbReference type="EMBL" id="NYI95322.1"/>
    </source>
</evidence>
<dbReference type="RefSeq" id="WP_308118567.1">
    <property type="nucleotide sequence ID" value="NZ_JACCFO010000001.1"/>
</dbReference>